<dbReference type="RefSeq" id="WP_205262188.1">
    <property type="nucleotide sequence ID" value="NZ_JAERWK010000025.1"/>
</dbReference>
<accession>A0A938YEH2</accession>
<name>A0A938YEH2_9ACTN</name>
<dbReference type="PANTHER" id="PTHR33361">
    <property type="entry name" value="GLR0591 PROTEIN"/>
    <property type="match status" value="1"/>
</dbReference>
<sequence length="570" mass="61445">MSDEYVAALVELSPMTAIELGRRSSRPGLDDLSPDGLAERHRLITGTLARLAVVPPSGPDDELAREVITERLTGQAERLASGWAAADLNSISSPVQHVRQTFDLLPTDTEADLAELRDRMAGVPAALDGYARGLAVASAAGRTAAVRQIERCAAQCTAFGAGAGAGAGDGGWFTAFVRGLSTSDTARDPRTDPRTDSGTDAVTRAGLSEVARAADRAYLELAAFLRTELRPAAPSTDPVGADRYRMDQRRFLGTELDLAETYAWGWHEFLTIEAELHRVAGRITGGGSPAAAAAALDADPARSVTGRAAFQDWMTEVSGAVVADLAGTQFDLPESIRALDCRMAPLGSPVGAYYLAPSEDLRRPGSMWFSFPADRQRFPTWRETTVLHHEGVPGHHLQIATALHERDRLNDFRRSLGGTAGHSEGWALYAERLMRELGRLDDDGVLFGLLDSQLFRAARVVVDIGMHLELPIPAEARFATGHRWTPALGLEFLTTRTVSDPALCRDEIDRYLGWPGQAPAYKVGERVWLAGRAAARTRAGGRFDARAFHTAALRLGGMGLDPLARQLARL</sequence>
<evidence type="ECO:0000313" key="1">
    <source>
        <dbReference type="EMBL" id="MBM9469232.1"/>
    </source>
</evidence>
<organism evidence="1 2">
    <name type="scientific">Nakamurella leprariae</name>
    <dbReference type="NCBI Taxonomy" id="2803911"/>
    <lineage>
        <taxon>Bacteria</taxon>
        <taxon>Bacillati</taxon>
        <taxon>Actinomycetota</taxon>
        <taxon>Actinomycetes</taxon>
        <taxon>Nakamurellales</taxon>
        <taxon>Nakamurellaceae</taxon>
        <taxon>Nakamurella</taxon>
    </lineage>
</organism>
<keyword evidence="2" id="KW-1185">Reference proteome</keyword>
<protein>
    <submittedName>
        <fullName evidence="1">DUF885 domain-containing protein</fullName>
    </submittedName>
</protein>
<reference evidence="1" key="1">
    <citation type="submission" date="2021-01" db="EMBL/GenBank/DDBJ databases">
        <title>YIM 132084 draft genome.</title>
        <authorList>
            <person name="An D."/>
        </authorList>
    </citation>
    <scope>NUCLEOTIDE SEQUENCE</scope>
    <source>
        <strain evidence="1">YIM 132084</strain>
    </source>
</reference>
<comment type="caution">
    <text evidence="1">The sequence shown here is derived from an EMBL/GenBank/DDBJ whole genome shotgun (WGS) entry which is preliminary data.</text>
</comment>
<gene>
    <name evidence="1" type="ORF">JL106_18250</name>
</gene>
<dbReference type="AlphaFoldDB" id="A0A938YEH2"/>
<proteinExistence type="predicted"/>
<dbReference type="PANTHER" id="PTHR33361:SF2">
    <property type="entry name" value="DUF885 DOMAIN-CONTAINING PROTEIN"/>
    <property type="match status" value="1"/>
</dbReference>
<dbReference type="Pfam" id="PF05960">
    <property type="entry name" value="DUF885"/>
    <property type="match status" value="1"/>
</dbReference>
<evidence type="ECO:0000313" key="2">
    <source>
        <dbReference type="Proteomes" id="UP000663792"/>
    </source>
</evidence>
<dbReference type="Proteomes" id="UP000663792">
    <property type="component" value="Unassembled WGS sequence"/>
</dbReference>
<dbReference type="EMBL" id="JAERWK010000025">
    <property type="protein sequence ID" value="MBM9469232.1"/>
    <property type="molecule type" value="Genomic_DNA"/>
</dbReference>
<dbReference type="InterPro" id="IPR010281">
    <property type="entry name" value="DUF885"/>
</dbReference>